<dbReference type="EMBL" id="JANHOG010000643">
    <property type="protein sequence ID" value="KAJ3552583.1"/>
    <property type="molecule type" value="Genomic_DNA"/>
</dbReference>
<accession>A0ACC1T4C5</accession>
<organism evidence="1 2">
    <name type="scientific">Phlebia brevispora</name>
    <dbReference type="NCBI Taxonomy" id="194682"/>
    <lineage>
        <taxon>Eukaryota</taxon>
        <taxon>Fungi</taxon>
        <taxon>Dikarya</taxon>
        <taxon>Basidiomycota</taxon>
        <taxon>Agaricomycotina</taxon>
        <taxon>Agaricomycetes</taxon>
        <taxon>Polyporales</taxon>
        <taxon>Meruliaceae</taxon>
        <taxon>Phlebia</taxon>
    </lineage>
</organism>
<sequence>MYDDLKPPGQDPRWDVFADFHAYLQERFPKVHTALRKTTVNTWALVYHWQGADDSLKPVLLTAHQDVVPVEPLTLDTWVHPPFSGYYDGEWIWGRGSGDDKSGLVGVLTAIETLLEHGFQPTRTVVLAFGIDEERGGISGASAIGEYLLWAYGKDAFSILVDEGGGQDLREHVLFANPAVAEKGSFNLQIEVSTPGGHSSVPPPHTGIGILASLITELEAHPHATNLYRNATYYQGLQCEAAHDPDLPRHLKHLIQSSLHSKKALAKLENELLRINPQYKALTGTTQAVDIVQGGVKINALPERAYALVNHRIAGHSSVGELKAHIKKSPASGSDAVQFVHRRLRRGHWRRKDRVWAASGSAAWELLSGTIRNTIKTSPRKLYEGKEAVVAPSISLGNTDTKHYWDLTKHIFRYGHKGGYDSYNGAHTVNEAIRAEGFLEMIRFFTQLILNADETKSLDMLDNDQKGRRTPTQGFDHSRHASHSPSGSLSEPVPDSTEQSNAIKLIKRRLFFVADNNHLEACLATHAPAALQCPPPPDFSRCCDLGRSYYAPFAVYLNNCCVAARATYRSGDAATQVGRSQCAIDVLFADDFRWVVCDKEAISRCERGNELRPDLVGCTFEDPTAVQQVKLDNDAGVSWEDMITFAEVKNDWATLVARAATYVRQIFANQLDRVSVRCVIFNYAQKAAAIVEYDRAGGYATHAHDLTDARGCRQFSLLLAGMYCSSVEAHGYDRRIRWESNRKDLCSIQFWMKNGLFSATHLLCDRIGLWGRCTRAMTLVQGRAPFIKSDVRTVSEDPSSGLETSEEYVQTGSSNGKRSPMDQDQFGTERTVEKKASIFAYQPLRIISVRPKVCWEGQYLAGSLDPVNATRREPFVLVNYWSHENDRHGDDGAFMSDLSVLSKHGFSVRGLATYRDRYEARVTFFAQGPAEESGAYNYYYEDKREPFREGTEVPEQQARDLSANEGFLKRGLLSDPDAESYAPRLSLTDALQRGGTQRLTPYARYQTFLECMDVGRPLLEARNVEELVEGILGALYGYRNLFHLGYVHRDISPGNIILVDPEGRKSRTVVDIEPNSSPLIQEKNPTSKGESIALPNTDVNYRIHKVSESTHGMLIDMSLAINLERSRSALSNTPASGLAGTRIFIASRLLWNPDAQPSAIFDLESFLWVLLYVPLHQKRKTLSNFDQICYSALVPRNPRTYADDSLVKKGLMYQLKTDPQPEAHESVLLLYWELLKKMAALALDYSAMAAITGYDLDTEAAAIDKYIEVVESFLFTYRPP</sequence>
<name>A0ACC1T4C5_9APHY</name>
<evidence type="ECO:0000313" key="2">
    <source>
        <dbReference type="Proteomes" id="UP001148662"/>
    </source>
</evidence>
<protein>
    <submittedName>
        <fullName evidence="1">Uncharacterized protein</fullName>
    </submittedName>
</protein>
<proteinExistence type="predicted"/>
<gene>
    <name evidence="1" type="ORF">NM688_g4078</name>
</gene>
<reference evidence="1" key="1">
    <citation type="submission" date="2022-07" db="EMBL/GenBank/DDBJ databases">
        <title>Genome Sequence of Phlebia brevispora.</title>
        <authorList>
            <person name="Buettner E."/>
        </authorList>
    </citation>
    <scope>NUCLEOTIDE SEQUENCE</scope>
    <source>
        <strain evidence="1">MPL23</strain>
    </source>
</reference>
<dbReference type="Proteomes" id="UP001148662">
    <property type="component" value="Unassembled WGS sequence"/>
</dbReference>
<evidence type="ECO:0000313" key="1">
    <source>
        <dbReference type="EMBL" id="KAJ3552583.1"/>
    </source>
</evidence>
<comment type="caution">
    <text evidence="1">The sequence shown here is derived from an EMBL/GenBank/DDBJ whole genome shotgun (WGS) entry which is preliminary data.</text>
</comment>
<keyword evidence="2" id="KW-1185">Reference proteome</keyword>